<dbReference type="VEuPathDB" id="FungiDB:MFRU_013g00650"/>
<organism evidence="2 3">
    <name type="scientific">Monilinia fructicola</name>
    <name type="common">Brown rot fungus</name>
    <name type="synonym">Ciboria fructicola</name>
    <dbReference type="NCBI Taxonomy" id="38448"/>
    <lineage>
        <taxon>Eukaryota</taxon>
        <taxon>Fungi</taxon>
        <taxon>Dikarya</taxon>
        <taxon>Ascomycota</taxon>
        <taxon>Pezizomycotina</taxon>
        <taxon>Leotiomycetes</taxon>
        <taxon>Helotiales</taxon>
        <taxon>Sclerotiniaceae</taxon>
        <taxon>Monilinia</taxon>
    </lineage>
</organism>
<feature type="compositionally biased region" description="Low complexity" evidence="1">
    <location>
        <begin position="247"/>
        <end position="257"/>
    </location>
</feature>
<comment type="caution">
    <text evidence="2">The sequence shown here is derived from an EMBL/GenBank/DDBJ whole genome shotgun (WGS) entry which is preliminary data.</text>
</comment>
<feature type="compositionally biased region" description="Low complexity" evidence="1">
    <location>
        <begin position="102"/>
        <end position="126"/>
    </location>
</feature>
<name>A0A5M9J9Y4_MONFR</name>
<evidence type="ECO:0000256" key="1">
    <source>
        <dbReference type="SAM" id="MobiDB-lite"/>
    </source>
</evidence>
<feature type="region of interest" description="Disordered" evidence="1">
    <location>
        <begin position="227"/>
        <end position="261"/>
    </location>
</feature>
<evidence type="ECO:0000313" key="3">
    <source>
        <dbReference type="Proteomes" id="UP000322873"/>
    </source>
</evidence>
<gene>
    <name evidence="2" type="ORF">EYC84_011389</name>
</gene>
<proteinExistence type="predicted"/>
<protein>
    <recommendedName>
        <fullName evidence="4">BTB domain-containing protein</fullName>
    </recommendedName>
</protein>
<evidence type="ECO:0008006" key="4">
    <source>
        <dbReference type="Google" id="ProtNLM"/>
    </source>
</evidence>
<dbReference type="PANTHER" id="PTHR47843">
    <property type="entry name" value="BTB DOMAIN-CONTAINING PROTEIN-RELATED"/>
    <property type="match status" value="1"/>
</dbReference>
<accession>A0A5M9J9Y4</accession>
<dbReference type="EMBL" id="VICG01000015">
    <property type="protein sequence ID" value="KAA8564456.1"/>
    <property type="molecule type" value="Genomic_DNA"/>
</dbReference>
<keyword evidence="3" id="KW-1185">Reference proteome</keyword>
<dbReference type="AlphaFoldDB" id="A0A5M9J9Y4"/>
<feature type="region of interest" description="Disordered" evidence="1">
    <location>
        <begin position="93"/>
        <end position="126"/>
    </location>
</feature>
<reference evidence="2 3" key="1">
    <citation type="submission" date="2019-06" db="EMBL/GenBank/DDBJ databases">
        <title>Genome Sequence of the Brown Rot Fungal Pathogen Monilinia fructicola.</title>
        <authorList>
            <person name="De Miccolis Angelini R.M."/>
            <person name="Landi L."/>
            <person name="Abate D."/>
            <person name="Pollastro S."/>
            <person name="Romanazzi G."/>
            <person name="Faretra F."/>
        </authorList>
    </citation>
    <scope>NUCLEOTIDE SEQUENCE [LARGE SCALE GENOMIC DNA]</scope>
    <source>
        <strain evidence="2 3">Mfrc123</strain>
    </source>
</reference>
<dbReference type="PANTHER" id="PTHR47843:SF7">
    <property type="entry name" value="BTB DOMAIN-CONTAINING PROTEIN"/>
    <property type="match status" value="1"/>
</dbReference>
<sequence length="412" mass="45395">MFGRRALKNPFPDRLDHRVVSPEKQDFPVFISNLYLTGKYSDLIIKSQEKELKEAATGVINLEDDEPEIVEYMIKFLYHGTYLIAPKKDEPKTATLGEDETAPTPEEAPAGESLLSSLSTSLPSSDSSVDYAFLNGYPRTTKIVTRLQPPTPMTGRPLFETLPTPFASATTDDRSSAFVPTIGTAFVSDMFRQIPTPTSTFSSLPRPSNAVSGSGASMASMVNLSGDRRTSGVVPLSRNRQGEEPLAASAPSASNSNDTFPNPRTSWIFTEAGRQWLEAEKSVPIFKSRVKSKATTKTQAANIEKSAEDLIKHAKVYIIADKYDIQSLKDHARRMYSANLFSCWNTSYFVQSIELVFDGTPDISEGDSLRNTVIEAASIHAGQLLRRGDFFQLCEERGDITTAILQARVDLL</sequence>
<evidence type="ECO:0000313" key="2">
    <source>
        <dbReference type="EMBL" id="KAA8564456.1"/>
    </source>
</evidence>
<dbReference type="Proteomes" id="UP000322873">
    <property type="component" value="Unassembled WGS sequence"/>
</dbReference>